<evidence type="ECO:0000259" key="10">
    <source>
        <dbReference type="Pfam" id="PF11356"/>
    </source>
</evidence>
<name>W0L572_9GAMM</name>
<keyword evidence="5" id="KW-0997">Cell inner membrane</keyword>
<keyword evidence="4" id="KW-1003">Cell membrane</keyword>
<evidence type="ECO:0000256" key="7">
    <source>
        <dbReference type="ARBA" id="ARBA00022927"/>
    </source>
</evidence>
<dbReference type="STRING" id="1441930.Z042_03975"/>
<comment type="similarity">
    <text evidence="2">Belongs to the GSP C family.</text>
</comment>
<dbReference type="NCBIfam" id="TIGR01713">
    <property type="entry name" value="typeII_sec_gspC"/>
    <property type="match status" value="1"/>
</dbReference>
<dbReference type="Gene3D" id="2.30.42.10">
    <property type="match status" value="1"/>
</dbReference>
<keyword evidence="12" id="KW-1185">Reference proteome</keyword>
<evidence type="ECO:0000256" key="9">
    <source>
        <dbReference type="ARBA" id="ARBA00023136"/>
    </source>
</evidence>
<accession>W0L572</accession>
<evidence type="ECO:0000256" key="2">
    <source>
        <dbReference type="ARBA" id="ARBA00007986"/>
    </source>
</evidence>
<reference evidence="11 12" key="2">
    <citation type="submission" date="2015-03" db="EMBL/GenBank/DDBJ databases">
        <authorList>
            <person name="Chan K.-G."/>
        </authorList>
    </citation>
    <scope>NUCLEOTIDE SEQUENCE [LARGE SCALE GENOMIC DNA]</scope>
    <source>
        <strain evidence="11 12">RB-25</strain>
    </source>
</reference>
<dbReference type="HOGENOM" id="CLU_068012_0_1_6"/>
<protein>
    <recommendedName>
        <fullName evidence="10">Type II secretion system protein GspC N-terminal domain-containing protein</fullName>
    </recommendedName>
</protein>
<feature type="domain" description="Type II secretion system protein GspC N-terminal" evidence="10">
    <location>
        <begin position="28"/>
        <end position="167"/>
    </location>
</feature>
<dbReference type="InterPro" id="IPR024961">
    <property type="entry name" value="T2SS_GspC_N"/>
</dbReference>
<dbReference type="GO" id="GO:0015628">
    <property type="term" value="P:protein secretion by the type II secretion system"/>
    <property type="evidence" value="ECO:0007669"/>
    <property type="project" value="InterPro"/>
</dbReference>
<keyword evidence="9" id="KW-0472">Membrane</keyword>
<dbReference type="Pfam" id="PF11356">
    <property type="entry name" value="T2SSC"/>
    <property type="match status" value="1"/>
</dbReference>
<proteinExistence type="inferred from homology"/>
<dbReference type="EMBL" id="CP007044">
    <property type="protein sequence ID" value="AHG18861.1"/>
    <property type="molecule type" value="Genomic_DNA"/>
</dbReference>
<dbReference type="PROSITE" id="PS01141">
    <property type="entry name" value="T2SP_C"/>
    <property type="match status" value="1"/>
</dbReference>
<comment type="subcellular location">
    <subcellularLocation>
        <location evidence="1">Cell inner membrane</location>
    </subcellularLocation>
</comment>
<keyword evidence="3" id="KW-0813">Transport</keyword>
<dbReference type="AlphaFoldDB" id="W0L572"/>
<organism evidence="11 12">
    <name type="scientific">Chania multitudinisentens RB-25</name>
    <dbReference type="NCBI Taxonomy" id="1441930"/>
    <lineage>
        <taxon>Bacteria</taxon>
        <taxon>Pseudomonadati</taxon>
        <taxon>Pseudomonadota</taxon>
        <taxon>Gammaproteobacteria</taxon>
        <taxon>Enterobacterales</taxon>
        <taxon>Yersiniaceae</taxon>
        <taxon>Chania</taxon>
    </lineage>
</organism>
<evidence type="ECO:0000256" key="8">
    <source>
        <dbReference type="ARBA" id="ARBA00022989"/>
    </source>
</evidence>
<keyword evidence="6" id="KW-0812">Transmembrane</keyword>
<dbReference type="GO" id="GO:0015627">
    <property type="term" value="C:type II protein secretion system complex"/>
    <property type="evidence" value="ECO:0007669"/>
    <property type="project" value="InterPro"/>
</dbReference>
<evidence type="ECO:0000256" key="5">
    <source>
        <dbReference type="ARBA" id="ARBA00022519"/>
    </source>
</evidence>
<dbReference type="RefSeq" id="WP_024913420.1">
    <property type="nucleotide sequence ID" value="NZ_CP007044.2"/>
</dbReference>
<dbReference type="eggNOG" id="COG3031">
    <property type="taxonomic scope" value="Bacteria"/>
</dbReference>
<reference evidence="11 12" key="1">
    <citation type="submission" date="2014-01" db="EMBL/GenBank/DDBJ databases">
        <title>Isolation of Serratia multitudinisentens RB-25 from Ex-Landfill site.</title>
        <authorList>
            <person name="Robson E.H.J."/>
        </authorList>
    </citation>
    <scope>NUCLEOTIDE SEQUENCE [LARGE SCALE GENOMIC DNA]</scope>
    <source>
        <strain evidence="11 12">RB-25</strain>
    </source>
</reference>
<evidence type="ECO:0000313" key="12">
    <source>
        <dbReference type="Proteomes" id="UP000019030"/>
    </source>
</evidence>
<evidence type="ECO:0000256" key="1">
    <source>
        <dbReference type="ARBA" id="ARBA00004533"/>
    </source>
</evidence>
<dbReference type="PATRIC" id="fig|1441930.4.peg.793"/>
<gene>
    <name evidence="11" type="ORF">Z042_03975</name>
</gene>
<keyword evidence="8" id="KW-1133">Transmembrane helix</keyword>
<sequence>MRFSAMILSIKEVTFRLLTPRWVLCAIMLLICNQLALSTWRLWLPSEIPTLDSAQAMLPQTPSARPETAGNYRFTLFGTAAPVSKTVTTAASEASLRNAPLSALKINLTGIVASPTPAHSIAIIGKDSQQFSLGIGDSTPGYDAKIAAIFADRVVIAYEGRHESLLLFNDAPAAASGEKVQSTAQIKEQLQMQPETILNYLNISPVMADNKLTGYRLNPGAQGELFQRVGLKENDLAVALNGLDLRDAQQAQQALKQLPELRELSLTVERDGQLQDIYVALGDN</sequence>
<dbReference type="SUPFAM" id="SSF50156">
    <property type="entry name" value="PDZ domain-like"/>
    <property type="match status" value="1"/>
</dbReference>
<dbReference type="Gene3D" id="2.30.30.830">
    <property type="match status" value="1"/>
</dbReference>
<evidence type="ECO:0000256" key="4">
    <source>
        <dbReference type="ARBA" id="ARBA00022475"/>
    </source>
</evidence>
<dbReference type="Proteomes" id="UP000019030">
    <property type="component" value="Chromosome"/>
</dbReference>
<keyword evidence="7" id="KW-0653">Protein transport</keyword>
<dbReference type="InterPro" id="IPR001639">
    <property type="entry name" value="T2SS_protein-GspC"/>
</dbReference>
<evidence type="ECO:0000256" key="3">
    <source>
        <dbReference type="ARBA" id="ARBA00022448"/>
    </source>
</evidence>
<evidence type="ECO:0000256" key="6">
    <source>
        <dbReference type="ARBA" id="ARBA00022692"/>
    </source>
</evidence>
<dbReference type="GO" id="GO:0005886">
    <property type="term" value="C:plasma membrane"/>
    <property type="evidence" value="ECO:0007669"/>
    <property type="project" value="UniProtKB-SubCell"/>
</dbReference>
<dbReference type="InterPro" id="IPR036034">
    <property type="entry name" value="PDZ_sf"/>
</dbReference>
<evidence type="ECO:0000313" key="11">
    <source>
        <dbReference type="EMBL" id="AHG18861.1"/>
    </source>
</evidence>
<dbReference type="KEGG" id="sfo:Z042_03975"/>